<name>A0AAD9NB96_9ANNE</name>
<dbReference type="Proteomes" id="UP001208570">
    <property type="component" value="Unassembled WGS sequence"/>
</dbReference>
<evidence type="ECO:0000313" key="2">
    <source>
        <dbReference type="Proteomes" id="UP001208570"/>
    </source>
</evidence>
<organism evidence="1 2">
    <name type="scientific">Paralvinella palmiformis</name>
    <dbReference type="NCBI Taxonomy" id="53620"/>
    <lineage>
        <taxon>Eukaryota</taxon>
        <taxon>Metazoa</taxon>
        <taxon>Spiralia</taxon>
        <taxon>Lophotrochozoa</taxon>
        <taxon>Annelida</taxon>
        <taxon>Polychaeta</taxon>
        <taxon>Sedentaria</taxon>
        <taxon>Canalipalpata</taxon>
        <taxon>Terebellida</taxon>
        <taxon>Terebelliformia</taxon>
        <taxon>Alvinellidae</taxon>
        <taxon>Paralvinella</taxon>
    </lineage>
</organism>
<feature type="non-terminal residue" evidence="1">
    <location>
        <position position="1"/>
    </location>
</feature>
<proteinExistence type="predicted"/>
<comment type="caution">
    <text evidence="1">The sequence shown here is derived from an EMBL/GenBank/DDBJ whole genome shotgun (WGS) entry which is preliminary data.</text>
</comment>
<dbReference type="AlphaFoldDB" id="A0AAD9NB96"/>
<protein>
    <submittedName>
        <fullName evidence="1">Uncharacterized protein</fullName>
    </submittedName>
</protein>
<gene>
    <name evidence="1" type="ORF">LSH36_101g03007</name>
</gene>
<dbReference type="EMBL" id="JAODUP010000101">
    <property type="protein sequence ID" value="KAK2162248.1"/>
    <property type="molecule type" value="Genomic_DNA"/>
</dbReference>
<keyword evidence="2" id="KW-1185">Reference proteome</keyword>
<reference evidence="1" key="1">
    <citation type="journal article" date="2023" name="Mol. Biol. Evol.">
        <title>Third-Generation Sequencing Reveals the Adaptive Role of the Epigenome in Three Deep-Sea Polychaetes.</title>
        <authorList>
            <person name="Perez M."/>
            <person name="Aroh O."/>
            <person name="Sun Y."/>
            <person name="Lan Y."/>
            <person name="Juniper S.K."/>
            <person name="Young C.R."/>
            <person name="Angers B."/>
            <person name="Qian P.Y."/>
        </authorList>
    </citation>
    <scope>NUCLEOTIDE SEQUENCE</scope>
    <source>
        <strain evidence="1">P08H-3</strain>
    </source>
</reference>
<evidence type="ECO:0000313" key="1">
    <source>
        <dbReference type="EMBL" id="KAK2162248.1"/>
    </source>
</evidence>
<sequence>DKLRRLTTGEGTLMELLIPNIQANNTSCRYAKTVFLSWTVLSAMTAYDVMFFRTLPHTCGKHRELFLIPVGRLNLILEDRVIVLGEINLYYTFSCRAFFGVLLVCHLLTPLHIHMAQESWKCIEDRLHCIVNGHYQLQFFQPVFNCYLLLSKHFNLDVRLLISLNSFFQFYAVFASCTTT</sequence>
<accession>A0AAD9NB96</accession>